<protein>
    <submittedName>
        <fullName evidence="1">Uncharacterized protein</fullName>
    </submittedName>
</protein>
<comment type="caution">
    <text evidence="1">The sequence shown here is derived from an EMBL/GenBank/DDBJ whole genome shotgun (WGS) entry which is preliminary data.</text>
</comment>
<name>A0ACC1AMU1_9ROSI</name>
<proteinExistence type="predicted"/>
<sequence length="403" mass="45683">MASLADHHHLHFVLIPFMCPGHLIPMVDLARLLAQHGVIVTLITTPLNAIRFAIRFEKIINRDIQSGLPIRLLKLRFPCAEAALPEGCENVDSLPSRNLSKNFSDAARMLQQPIEKFLEETSPGPSCIVSDRYLPWTINVSRKFGIPRLAFDGTSCFAFICSHKVMLSRIHEKVSDSEYFVVPGLPDRIELTKAQLPSTINQSSTTFRDRHEEIKAADETSYGLVFNSFQELEDTYVEECRKLQGDKIWCIGPVSLCNKENIDKGQRGNKTSIDEEQCLKWLNSWPSKSVVYACLGTLGCMSPLQLIELGLALEASKRPFMWVIRDGGEEEKYGVMLKREEIRKAIEMVMDEEEGKEKRKKAREVGRMAKKAFGRRTGGGSSHRNFKLPVEDILKESKRRLCT</sequence>
<keyword evidence="2" id="KW-1185">Reference proteome</keyword>
<evidence type="ECO:0000313" key="1">
    <source>
        <dbReference type="EMBL" id="KAJ0087987.1"/>
    </source>
</evidence>
<organism evidence="1 2">
    <name type="scientific">Pistacia atlantica</name>
    <dbReference type="NCBI Taxonomy" id="434234"/>
    <lineage>
        <taxon>Eukaryota</taxon>
        <taxon>Viridiplantae</taxon>
        <taxon>Streptophyta</taxon>
        <taxon>Embryophyta</taxon>
        <taxon>Tracheophyta</taxon>
        <taxon>Spermatophyta</taxon>
        <taxon>Magnoliopsida</taxon>
        <taxon>eudicotyledons</taxon>
        <taxon>Gunneridae</taxon>
        <taxon>Pentapetalae</taxon>
        <taxon>rosids</taxon>
        <taxon>malvids</taxon>
        <taxon>Sapindales</taxon>
        <taxon>Anacardiaceae</taxon>
        <taxon>Pistacia</taxon>
    </lineage>
</organism>
<dbReference type="EMBL" id="CM047905">
    <property type="protein sequence ID" value="KAJ0087987.1"/>
    <property type="molecule type" value="Genomic_DNA"/>
</dbReference>
<accession>A0ACC1AMU1</accession>
<dbReference type="Proteomes" id="UP001164250">
    <property type="component" value="Chromosome 9"/>
</dbReference>
<evidence type="ECO:0000313" key="2">
    <source>
        <dbReference type="Proteomes" id="UP001164250"/>
    </source>
</evidence>
<gene>
    <name evidence="1" type="ORF">Patl1_32264</name>
</gene>
<reference evidence="2" key="1">
    <citation type="journal article" date="2023" name="G3 (Bethesda)">
        <title>Genome assembly and association tests identify interacting loci associated with vigor, precocity, and sex in interspecific pistachio rootstocks.</title>
        <authorList>
            <person name="Palmer W."/>
            <person name="Jacygrad E."/>
            <person name="Sagayaradj S."/>
            <person name="Cavanaugh K."/>
            <person name="Han R."/>
            <person name="Bertier L."/>
            <person name="Beede B."/>
            <person name="Kafkas S."/>
            <person name="Golino D."/>
            <person name="Preece J."/>
            <person name="Michelmore R."/>
        </authorList>
    </citation>
    <scope>NUCLEOTIDE SEQUENCE [LARGE SCALE GENOMIC DNA]</scope>
</reference>